<reference evidence="4" key="1">
    <citation type="submission" date="2023-07" db="EMBL/GenBank/DDBJ databases">
        <authorList>
            <person name="Stuckert A."/>
        </authorList>
    </citation>
    <scope>NUCLEOTIDE SEQUENCE</scope>
</reference>
<keyword evidence="5" id="KW-1185">Reference proteome</keyword>
<sequence length="306" mass="33713">MWFLALALLGLGLLYRWYRQSKILENLSDKYVFITGCDTGFGNLLAKQLDKRGMKVLAACLTEKAAENLKNETCSRVQTVILDVTDSENVRSATKWVSNIVKDKGLWGLVNNAGIGIPGAANEWLTTDDFLRVLNVNLLGVIDVTLNMLPMIRKAQGRLVNVGSAAGRTNVSSGGYGMSKNGIESFSDSLRREMLPFGVKVSIIEPGFFKTELTNPELHKQSIKLLWQQASEEVKKSYGAEYFNKSNIGGLSTALQNAVDKPLMLVMALLMPWRHSAPPVVTCYGLYGACTDSSSSLDTLLRWMGY</sequence>
<dbReference type="InterPro" id="IPR036291">
    <property type="entry name" value="NAD(P)-bd_dom_sf"/>
</dbReference>
<dbReference type="EMBL" id="CAUEEQ010011494">
    <property type="protein sequence ID" value="CAJ0935696.1"/>
    <property type="molecule type" value="Genomic_DNA"/>
</dbReference>
<dbReference type="Pfam" id="PF00106">
    <property type="entry name" value="adh_short"/>
    <property type="match status" value="1"/>
</dbReference>
<dbReference type="PANTHER" id="PTHR43313:SF48">
    <property type="match status" value="1"/>
</dbReference>
<dbReference type="PRINTS" id="PR00081">
    <property type="entry name" value="GDHRDH"/>
</dbReference>
<dbReference type="Gene3D" id="3.40.50.720">
    <property type="entry name" value="NAD(P)-binding Rossmann-like Domain"/>
    <property type="match status" value="1"/>
</dbReference>
<dbReference type="Proteomes" id="UP001176940">
    <property type="component" value="Unassembled WGS sequence"/>
</dbReference>
<name>A0ABN9LCC8_9NEOB</name>
<evidence type="ECO:0000256" key="2">
    <source>
        <dbReference type="RuleBase" id="RU000363"/>
    </source>
</evidence>
<comment type="similarity">
    <text evidence="1 2">Belongs to the short-chain dehydrogenases/reductases (SDR) family.</text>
</comment>
<evidence type="ECO:0000313" key="4">
    <source>
        <dbReference type="EMBL" id="CAJ0935696.1"/>
    </source>
</evidence>
<feature type="signal peptide" evidence="3">
    <location>
        <begin position="1"/>
        <end position="20"/>
    </location>
</feature>
<gene>
    <name evidence="4" type="ORF">RIMI_LOCUS6405478</name>
</gene>
<feature type="chain" id="PRO_5047356390" evidence="3">
    <location>
        <begin position="21"/>
        <end position="306"/>
    </location>
</feature>
<comment type="caution">
    <text evidence="4">The sequence shown here is derived from an EMBL/GenBank/DDBJ whole genome shotgun (WGS) entry which is preliminary data.</text>
</comment>
<keyword evidence="3" id="KW-0732">Signal</keyword>
<accession>A0ABN9LCC8</accession>
<evidence type="ECO:0000256" key="1">
    <source>
        <dbReference type="ARBA" id="ARBA00006484"/>
    </source>
</evidence>
<dbReference type="InterPro" id="IPR002347">
    <property type="entry name" value="SDR_fam"/>
</dbReference>
<protein>
    <submittedName>
        <fullName evidence="4">Uncharacterized protein</fullName>
    </submittedName>
</protein>
<proteinExistence type="inferred from homology"/>
<organism evidence="4 5">
    <name type="scientific">Ranitomeya imitator</name>
    <name type="common">mimic poison frog</name>
    <dbReference type="NCBI Taxonomy" id="111125"/>
    <lineage>
        <taxon>Eukaryota</taxon>
        <taxon>Metazoa</taxon>
        <taxon>Chordata</taxon>
        <taxon>Craniata</taxon>
        <taxon>Vertebrata</taxon>
        <taxon>Euteleostomi</taxon>
        <taxon>Amphibia</taxon>
        <taxon>Batrachia</taxon>
        <taxon>Anura</taxon>
        <taxon>Neobatrachia</taxon>
        <taxon>Hyloidea</taxon>
        <taxon>Dendrobatidae</taxon>
        <taxon>Dendrobatinae</taxon>
        <taxon>Ranitomeya</taxon>
    </lineage>
</organism>
<dbReference type="SUPFAM" id="SSF51735">
    <property type="entry name" value="NAD(P)-binding Rossmann-fold domains"/>
    <property type="match status" value="1"/>
</dbReference>
<evidence type="ECO:0000256" key="3">
    <source>
        <dbReference type="SAM" id="SignalP"/>
    </source>
</evidence>
<evidence type="ECO:0000313" key="5">
    <source>
        <dbReference type="Proteomes" id="UP001176940"/>
    </source>
</evidence>
<dbReference type="PRINTS" id="PR00080">
    <property type="entry name" value="SDRFAMILY"/>
</dbReference>
<dbReference type="PANTHER" id="PTHR43313">
    <property type="entry name" value="SHORT-CHAIN DEHYDROGENASE/REDUCTASE FAMILY 9C"/>
    <property type="match status" value="1"/>
</dbReference>